<dbReference type="GO" id="GO:0007165">
    <property type="term" value="P:signal transduction"/>
    <property type="evidence" value="ECO:0007669"/>
    <property type="project" value="InterPro"/>
</dbReference>
<dbReference type="GO" id="GO:0003785">
    <property type="term" value="F:actin monomer binding"/>
    <property type="evidence" value="ECO:0007669"/>
    <property type="project" value="InterPro"/>
</dbReference>
<proteinExistence type="predicted"/>
<feature type="region of interest" description="Disordered" evidence="1">
    <location>
        <begin position="1265"/>
        <end position="1296"/>
    </location>
</feature>
<dbReference type="EMBL" id="OC317819">
    <property type="protein sequence ID" value="CAD7399217.1"/>
    <property type="molecule type" value="Genomic_DNA"/>
</dbReference>
<dbReference type="PANTHER" id="PTHR21557:SF2">
    <property type="entry name" value="CORDON-BLEU PROTEIN-LIKE 1"/>
    <property type="match status" value="1"/>
</dbReference>
<dbReference type="InterPro" id="IPR029071">
    <property type="entry name" value="Ubiquitin-like_domsf"/>
</dbReference>
<dbReference type="Gene3D" id="3.10.20.90">
    <property type="entry name" value="Phosphatidylinositol 3-kinase Catalytic Subunit, Chain A, domain 1"/>
    <property type="match status" value="1"/>
</dbReference>
<feature type="compositionally biased region" description="Basic and acidic residues" evidence="1">
    <location>
        <begin position="1272"/>
        <end position="1283"/>
    </location>
</feature>
<name>A0A7R9GWV9_TIMCR</name>
<evidence type="ECO:0000259" key="2">
    <source>
        <dbReference type="PROSITE" id="PS50898"/>
    </source>
</evidence>
<feature type="compositionally biased region" description="Basic and acidic residues" evidence="1">
    <location>
        <begin position="969"/>
        <end position="987"/>
    </location>
</feature>
<feature type="compositionally biased region" description="Low complexity" evidence="1">
    <location>
        <begin position="673"/>
        <end position="683"/>
    </location>
</feature>
<reference evidence="3" key="1">
    <citation type="submission" date="2020-11" db="EMBL/GenBank/DDBJ databases">
        <authorList>
            <person name="Tran Van P."/>
        </authorList>
    </citation>
    <scope>NUCLEOTIDE SEQUENCE</scope>
</reference>
<feature type="compositionally biased region" description="Polar residues" evidence="1">
    <location>
        <begin position="684"/>
        <end position="697"/>
    </location>
</feature>
<feature type="region of interest" description="Disordered" evidence="1">
    <location>
        <begin position="346"/>
        <end position="426"/>
    </location>
</feature>
<dbReference type="SUPFAM" id="SSF54236">
    <property type="entry name" value="Ubiquitin-like"/>
    <property type="match status" value="1"/>
</dbReference>
<feature type="compositionally biased region" description="Polar residues" evidence="1">
    <location>
        <begin position="475"/>
        <end position="484"/>
    </location>
</feature>
<feature type="region of interest" description="Disordered" evidence="1">
    <location>
        <begin position="471"/>
        <end position="536"/>
    </location>
</feature>
<protein>
    <recommendedName>
        <fullName evidence="2">RBD domain-containing protein</fullName>
    </recommendedName>
</protein>
<feature type="region of interest" description="Disordered" evidence="1">
    <location>
        <begin position="1173"/>
        <end position="1228"/>
    </location>
</feature>
<dbReference type="PANTHER" id="PTHR21557">
    <property type="entry name" value="CORDON-BLEU"/>
    <property type="match status" value="1"/>
</dbReference>
<feature type="compositionally biased region" description="Pro residues" evidence="1">
    <location>
        <begin position="801"/>
        <end position="814"/>
    </location>
</feature>
<evidence type="ECO:0000313" key="3">
    <source>
        <dbReference type="EMBL" id="CAD7399217.1"/>
    </source>
</evidence>
<organism evidence="3">
    <name type="scientific">Timema cristinae</name>
    <name type="common">Walking stick</name>
    <dbReference type="NCBI Taxonomy" id="61476"/>
    <lineage>
        <taxon>Eukaryota</taxon>
        <taxon>Metazoa</taxon>
        <taxon>Ecdysozoa</taxon>
        <taxon>Arthropoda</taxon>
        <taxon>Hexapoda</taxon>
        <taxon>Insecta</taxon>
        <taxon>Pterygota</taxon>
        <taxon>Neoptera</taxon>
        <taxon>Polyneoptera</taxon>
        <taxon>Phasmatodea</taxon>
        <taxon>Timematodea</taxon>
        <taxon>Timematoidea</taxon>
        <taxon>Timematidae</taxon>
        <taxon>Timema</taxon>
    </lineage>
</organism>
<feature type="compositionally biased region" description="Low complexity" evidence="1">
    <location>
        <begin position="352"/>
        <end position="365"/>
    </location>
</feature>
<feature type="region of interest" description="Disordered" evidence="1">
    <location>
        <begin position="586"/>
        <end position="814"/>
    </location>
</feature>
<sequence>MLPVAPSCLSTLSSEITESEEIWQQLTKRKKTKRFSPRPAVASEVILGVTTIVSASVVAWSKASLSGAIGLPRTRRPMFESRPHVLRGQGTGGENCMSSCRGALHRQLSMKARSTGPSSALWSGCYLIVGVRTTPTHLLLLQVHLPRNQLFVTRVSSKIALSDILSQVCLEKNLDPEKYELRHPGNLDQVLDARSSLADYKLQEVVLVARSTRPLSLASTDIMVLHREEEKRRQQAKSGSTSSSSTSRFFGAVFKRSNRSVSVASIYLRVSGERQGVYLHVSGERQGVYLCVSGERQGIYLRVSGERQGIYLRGSGERQGVYLRGSGERQGICLCVNGSIYPAPVSPQSAEGSISSDSLGGRSSSPTRSDESASRSASPPVPGLPPMMAQPPPRPQRKRRPAPKPPASNNNFINNNNNNSNNKTGDQQLEVTTCSSKHHCTCSAQNIPTDRSESDLKTSVLRTPWSFWDTVDEVQPSSGSNKPGQGSEKDGGVIISHSRNSSDSSGYHEASVLSESPDSHAGPQGYEGPSDTLPRRSKLTSVRQDPVVVEHPHALSRSLSSLAVNGHEGGVASSVAPARKTALSASTTALASAGQAPRKKRVAPPPPPLFKNNETKQDMKPSDILSEPVAPPRQVVGHRDDRLKTSSLDRNVREKAEGSTALDKSATLPTKTSLSKQGSSASSLENVSKTSLQSFSSMEEEIVEVEEEEEEGDNIPLQKTLNAPPVKDPIVEVEDTPNPPLASVLPSRRDADTNLPVDKLGKSSFSSSNCRLDVRPLRPSTPRVAAPRHLSARPSIEDNPPRVPSSLPPSYPPRPVSPLHYEIDFDKDDAPLGGYLWAHSDRVNSRPLTPIKKPSFTSELAGSVITNSHTYLLKNLVEEMGNDETKSGTNLNGAINKNVRKKILLDKKLTDLNYVGQEIGYDETKEVFGYSDTNPEDTTVMNVRKKIRPDVTLTDLNYSDDDSCISSTESDRDSPTHALHGKDSDPTLRKGFVKEHLRVEDSSIVKRDTMSQMRADADTCKDTNGPIPAFRHCSVQQQNVGVVGTKKKAPVRSCAPIKTVLFPAIIVEETDLSEEAELGHSVEILEEPTAAVGPVLKRAGDPPVDVKVSVLAPPPPEVQSINRRESSESWNNFLKQLDEIVENRAQFELGRFNLEEANQNFCGGRVEKIYKKTTPSSATRESNLDRPFLGSQANTKLANYATEVDAPPTPKPRRRPQQADSVVAFPRPIPRPRKLSIDLVESTEGSLTSELDYEIQEDLNDIKFAESNQNNDDTRDKESKDDTNSEEYNSSVKNPLRDFMGGKQLKIITKTKRDPKFDTFGLKSPTFQKSRKKWDLTDEQTLEHLSNVSIDGDYTVEETDAVFVVGSMADNSDAEVFSPLSRPDVEPTFTRPNFRKSPTDSELEPQILRRSLNRDGRFPSSPKQWRDRKLDPTGSATSLRSMGEMPRFLGAAANIGRWNNIEALHTAKEASPGWVLGADDSGSSIAHFTLLGISDRMKPRSGV</sequence>
<feature type="region of interest" description="Disordered" evidence="1">
    <location>
        <begin position="1379"/>
        <end position="1441"/>
    </location>
</feature>
<dbReference type="PROSITE" id="PS50898">
    <property type="entry name" value="RBD"/>
    <property type="match status" value="1"/>
</dbReference>
<feature type="region of interest" description="Disordered" evidence="1">
    <location>
        <begin position="962"/>
        <end position="987"/>
    </location>
</feature>
<evidence type="ECO:0000256" key="1">
    <source>
        <dbReference type="SAM" id="MobiDB-lite"/>
    </source>
</evidence>
<feature type="compositionally biased region" description="Acidic residues" evidence="1">
    <location>
        <begin position="698"/>
        <end position="713"/>
    </location>
</feature>
<feature type="compositionally biased region" description="Pro residues" evidence="1">
    <location>
        <begin position="379"/>
        <end position="394"/>
    </location>
</feature>
<feature type="compositionally biased region" description="Low complexity" evidence="1">
    <location>
        <begin position="407"/>
        <end position="422"/>
    </location>
</feature>
<dbReference type="InterPro" id="IPR003116">
    <property type="entry name" value="RBD_dom"/>
</dbReference>
<dbReference type="InterPro" id="IPR039895">
    <property type="entry name" value="COBL-like"/>
</dbReference>
<feature type="domain" description="RBD" evidence="2">
    <location>
        <begin position="139"/>
        <end position="210"/>
    </location>
</feature>
<gene>
    <name evidence="3" type="ORF">TCEB3V08_LOCUS4889</name>
</gene>
<feature type="compositionally biased region" description="Low complexity" evidence="1">
    <location>
        <begin position="496"/>
        <end position="505"/>
    </location>
</feature>
<accession>A0A7R9GWV9</accession>